<evidence type="ECO:0000313" key="6">
    <source>
        <dbReference type="EMBL" id="GLU49099.1"/>
    </source>
</evidence>
<dbReference type="Gene3D" id="1.10.357.10">
    <property type="entry name" value="Tetracycline Repressor, domain 2"/>
    <property type="match status" value="1"/>
</dbReference>
<protein>
    <submittedName>
        <fullName evidence="6">TetR family transcriptional regulator</fullName>
    </submittedName>
</protein>
<evidence type="ECO:0000256" key="2">
    <source>
        <dbReference type="ARBA" id="ARBA00023125"/>
    </source>
</evidence>
<accession>A0A9W6UJR1</accession>
<dbReference type="InterPro" id="IPR050109">
    <property type="entry name" value="HTH-type_TetR-like_transc_reg"/>
</dbReference>
<feature type="domain" description="HTH tetR-type" evidence="5">
    <location>
        <begin position="12"/>
        <end position="71"/>
    </location>
</feature>
<reference evidence="6" key="1">
    <citation type="submission" date="2023-02" db="EMBL/GenBank/DDBJ databases">
        <title>Nocardiopsis ansamitocini NBRC 112285.</title>
        <authorList>
            <person name="Ichikawa N."/>
            <person name="Sato H."/>
            <person name="Tonouchi N."/>
        </authorList>
    </citation>
    <scope>NUCLEOTIDE SEQUENCE</scope>
    <source>
        <strain evidence="6">NBRC 112285</strain>
    </source>
</reference>
<dbReference type="GO" id="GO:0000976">
    <property type="term" value="F:transcription cis-regulatory region binding"/>
    <property type="evidence" value="ECO:0007669"/>
    <property type="project" value="TreeGrafter"/>
</dbReference>
<evidence type="ECO:0000256" key="1">
    <source>
        <dbReference type="ARBA" id="ARBA00023015"/>
    </source>
</evidence>
<proteinExistence type="predicted"/>
<dbReference type="GO" id="GO:0003700">
    <property type="term" value="F:DNA-binding transcription factor activity"/>
    <property type="evidence" value="ECO:0007669"/>
    <property type="project" value="TreeGrafter"/>
</dbReference>
<keyword evidence="7" id="KW-1185">Reference proteome</keyword>
<dbReference type="AlphaFoldDB" id="A0A9W6UJR1"/>
<keyword evidence="1" id="KW-0805">Transcription regulation</keyword>
<keyword evidence="2 4" id="KW-0238">DNA-binding</keyword>
<feature type="DNA-binding region" description="H-T-H motif" evidence="4">
    <location>
        <begin position="34"/>
        <end position="53"/>
    </location>
</feature>
<dbReference type="Proteomes" id="UP001165092">
    <property type="component" value="Unassembled WGS sequence"/>
</dbReference>
<dbReference type="InterPro" id="IPR001647">
    <property type="entry name" value="HTH_TetR"/>
</dbReference>
<organism evidence="6 7">
    <name type="scientific">Nocardiopsis ansamitocini</name>
    <dbReference type="NCBI Taxonomy" id="1670832"/>
    <lineage>
        <taxon>Bacteria</taxon>
        <taxon>Bacillati</taxon>
        <taxon>Actinomycetota</taxon>
        <taxon>Actinomycetes</taxon>
        <taxon>Streptosporangiales</taxon>
        <taxon>Nocardiopsidaceae</taxon>
        <taxon>Nocardiopsis</taxon>
    </lineage>
</organism>
<dbReference type="PANTHER" id="PTHR30055:SF234">
    <property type="entry name" value="HTH-TYPE TRANSCRIPTIONAL REGULATOR BETI"/>
    <property type="match status" value="1"/>
</dbReference>
<dbReference type="SUPFAM" id="SSF48498">
    <property type="entry name" value="Tetracyclin repressor-like, C-terminal domain"/>
    <property type="match status" value="1"/>
</dbReference>
<gene>
    <name evidence="6" type="ORF">Nans01_34500</name>
</gene>
<evidence type="ECO:0000259" key="5">
    <source>
        <dbReference type="PROSITE" id="PS50977"/>
    </source>
</evidence>
<comment type="caution">
    <text evidence="6">The sequence shown here is derived from an EMBL/GenBank/DDBJ whole genome shotgun (WGS) entry which is preliminary data.</text>
</comment>
<dbReference type="PANTHER" id="PTHR30055">
    <property type="entry name" value="HTH-TYPE TRANSCRIPTIONAL REGULATOR RUTR"/>
    <property type="match status" value="1"/>
</dbReference>
<evidence type="ECO:0000256" key="3">
    <source>
        <dbReference type="ARBA" id="ARBA00023163"/>
    </source>
</evidence>
<name>A0A9W6UJR1_9ACTN</name>
<evidence type="ECO:0000256" key="4">
    <source>
        <dbReference type="PROSITE-ProRule" id="PRU00335"/>
    </source>
</evidence>
<dbReference type="RefSeq" id="WP_285760549.1">
    <property type="nucleotide sequence ID" value="NZ_BSQG01000005.1"/>
</dbReference>
<dbReference type="PRINTS" id="PR00455">
    <property type="entry name" value="HTHTETR"/>
</dbReference>
<dbReference type="InterPro" id="IPR049445">
    <property type="entry name" value="TetR_SbtR-like_C"/>
</dbReference>
<dbReference type="SUPFAM" id="SSF46689">
    <property type="entry name" value="Homeodomain-like"/>
    <property type="match status" value="1"/>
</dbReference>
<dbReference type="InterPro" id="IPR036271">
    <property type="entry name" value="Tet_transcr_reg_TetR-rel_C_sf"/>
</dbReference>
<dbReference type="Pfam" id="PF21597">
    <property type="entry name" value="TetR_C_43"/>
    <property type="match status" value="1"/>
</dbReference>
<dbReference type="InterPro" id="IPR009057">
    <property type="entry name" value="Homeodomain-like_sf"/>
</dbReference>
<keyword evidence="3" id="KW-0804">Transcription</keyword>
<evidence type="ECO:0000313" key="7">
    <source>
        <dbReference type="Proteomes" id="UP001165092"/>
    </source>
</evidence>
<dbReference type="Pfam" id="PF00440">
    <property type="entry name" value="TetR_N"/>
    <property type="match status" value="1"/>
</dbReference>
<sequence>MAEPQTLRADARRNRDQIIAAAKTVFAERGPDVPMEEVARRAGVGVGTLYRRFPDRDTLIREVARDSFTVLLSRAREAEAEGDRGWEAFLGVLKDLPELWFTLRLTLFSPDAWAIIQGDAHALARAEEFTTVFDGLVRVGQAEGTLRSDVGTGDVLMLIALVVTGMRASSGALGATVYERVLALSLDGLRANSDAPLPGRPLTPGDLRFHD</sequence>
<dbReference type="PROSITE" id="PS50977">
    <property type="entry name" value="HTH_TETR_2"/>
    <property type="match status" value="1"/>
</dbReference>
<dbReference type="EMBL" id="BSQG01000005">
    <property type="protein sequence ID" value="GLU49099.1"/>
    <property type="molecule type" value="Genomic_DNA"/>
</dbReference>